<dbReference type="SUPFAM" id="SSF49899">
    <property type="entry name" value="Concanavalin A-like lectins/glucanases"/>
    <property type="match status" value="1"/>
</dbReference>
<dbReference type="InterPro" id="IPR050143">
    <property type="entry name" value="TRIM/RBCC"/>
</dbReference>
<dbReference type="InterPro" id="IPR043136">
    <property type="entry name" value="B30.2/SPRY_sf"/>
</dbReference>
<name>A0A9F5J335_PYTBI</name>
<feature type="transmembrane region" description="Helical" evidence="5">
    <location>
        <begin position="103"/>
        <end position="126"/>
    </location>
</feature>
<protein>
    <submittedName>
        <fullName evidence="8">Erythroid membrane-associated protein-like isoform X2</fullName>
    </submittedName>
</protein>
<proteinExistence type="inferred from homology"/>
<evidence type="ECO:0000256" key="2">
    <source>
        <dbReference type="ARBA" id="ARBA00022699"/>
    </source>
</evidence>
<dbReference type="PRINTS" id="PR01407">
    <property type="entry name" value="BUTYPHLNCDUF"/>
</dbReference>
<keyword evidence="5" id="KW-0812">Transmembrane</keyword>
<evidence type="ECO:0000256" key="5">
    <source>
        <dbReference type="SAM" id="Phobius"/>
    </source>
</evidence>
<dbReference type="InterPro" id="IPR001870">
    <property type="entry name" value="B30.2/SPRY"/>
</dbReference>
<reference evidence="8" key="1">
    <citation type="submission" date="2025-08" db="UniProtKB">
        <authorList>
            <consortium name="RefSeq"/>
        </authorList>
    </citation>
    <scope>IDENTIFICATION</scope>
    <source>
        <tissue evidence="8">Liver</tissue>
    </source>
</reference>
<feature type="domain" description="B30.2/SPRY" evidence="6">
    <location>
        <begin position="173"/>
        <end position="365"/>
    </location>
</feature>
<sequence>MEALYLNGIRSPLIMLQQYEGSGIRLICKSKVEESPEILLLSWMDSKGQELASVPIILGNASLDFLLEPGYDNAISCRIIGKSSGHVLESTSLVIEDTFFPAISGYMVAFFLIAVLGILLIIGTVFKLKRDKLKIAQAVNEKNALQDEILSLQNSRESEKKLFEKDLKEAQDKFAKDTAELDFRRASSNAVNLTLDPKCTHAKLNIKDKNKVRLNPSDSGLKDLKGTPIAVANEGFDEDKKYWEVEVGQKPDWELGVLSEKARKKLEQEKLEKQLEDDYVSMRWFQGQYHCSGGNSLISSENKECKVVGVYLIMDGEEQMLSFFDVEQMNLIRSIPAKFSEKMFPFFNPGKDEGYLGVRPVNIPPCLESL</sequence>
<evidence type="ECO:0000313" key="8">
    <source>
        <dbReference type="RefSeq" id="XP_025028753.1"/>
    </source>
</evidence>
<keyword evidence="5" id="KW-0472">Membrane</keyword>
<keyword evidence="4" id="KW-0175">Coiled coil</keyword>
<evidence type="ECO:0000256" key="4">
    <source>
        <dbReference type="SAM" id="Coils"/>
    </source>
</evidence>
<dbReference type="Proteomes" id="UP000695026">
    <property type="component" value="Unplaced"/>
</dbReference>
<keyword evidence="2" id="KW-0528">Neurotoxin</keyword>
<organism evidence="7 8">
    <name type="scientific">Python bivittatus</name>
    <name type="common">Burmese python</name>
    <name type="synonym">Python molurus bivittatus</name>
    <dbReference type="NCBI Taxonomy" id="176946"/>
    <lineage>
        <taxon>Eukaryota</taxon>
        <taxon>Metazoa</taxon>
        <taxon>Chordata</taxon>
        <taxon>Craniata</taxon>
        <taxon>Vertebrata</taxon>
        <taxon>Euteleostomi</taxon>
        <taxon>Lepidosauria</taxon>
        <taxon>Squamata</taxon>
        <taxon>Bifurcata</taxon>
        <taxon>Unidentata</taxon>
        <taxon>Episquamata</taxon>
        <taxon>Toxicofera</taxon>
        <taxon>Serpentes</taxon>
        <taxon>Henophidia</taxon>
        <taxon>Pythonidae</taxon>
        <taxon>Python</taxon>
    </lineage>
</organism>
<keyword evidence="5" id="KW-1133">Transmembrane helix</keyword>
<evidence type="ECO:0000256" key="1">
    <source>
        <dbReference type="ARBA" id="ARBA00009651"/>
    </source>
</evidence>
<comment type="similarity">
    <text evidence="1">Belongs to the ohanin/vespryn family.</text>
</comment>
<dbReference type="InterPro" id="IPR003877">
    <property type="entry name" value="SPRY_dom"/>
</dbReference>
<keyword evidence="7" id="KW-1185">Reference proteome</keyword>
<dbReference type="GeneID" id="107326361"/>
<evidence type="ECO:0000256" key="3">
    <source>
        <dbReference type="ARBA" id="ARBA00034460"/>
    </source>
</evidence>
<feature type="coiled-coil region" evidence="4">
    <location>
        <begin position="128"/>
        <end position="162"/>
    </location>
</feature>
<keyword evidence="2" id="KW-0800">Toxin</keyword>
<dbReference type="RefSeq" id="XP_025028753.1">
    <property type="nucleotide sequence ID" value="XM_025172985.1"/>
</dbReference>
<dbReference type="Pfam" id="PF00622">
    <property type="entry name" value="SPRY"/>
    <property type="match status" value="1"/>
</dbReference>
<dbReference type="PANTHER" id="PTHR24103">
    <property type="entry name" value="E3 UBIQUITIN-PROTEIN LIGASE TRIM"/>
    <property type="match status" value="1"/>
</dbReference>
<evidence type="ECO:0000313" key="7">
    <source>
        <dbReference type="Proteomes" id="UP000695026"/>
    </source>
</evidence>
<dbReference type="InterPro" id="IPR013320">
    <property type="entry name" value="ConA-like_dom_sf"/>
</dbReference>
<gene>
    <name evidence="8" type="primary">LOC107326361</name>
</gene>
<accession>A0A9F5J335</accession>
<evidence type="ECO:0000259" key="6">
    <source>
        <dbReference type="PROSITE" id="PS50188"/>
    </source>
</evidence>
<dbReference type="InterPro" id="IPR003879">
    <property type="entry name" value="Butyrophylin_SPRY"/>
</dbReference>
<comment type="function">
    <text evidence="3">Neurotoxin that produces dose-dependent hypolocomotion and hyperalgesia in mice. May directly act on the central nervous system, as it is 6500-fold more potent when administered intracerebroventricularly than intraperitoneal.</text>
</comment>
<dbReference type="PROSITE" id="PS50188">
    <property type="entry name" value="B302_SPRY"/>
    <property type="match status" value="1"/>
</dbReference>
<dbReference type="Gene3D" id="2.60.120.920">
    <property type="match status" value="1"/>
</dbReference>
<dbReference type="AlphaFoldDB" id="A0A9F5J335"/>